<reference evidence="1 2" key="1">
    <citation type="submission" date="2019-06" db="EMBL/GenBank/DDBJ databases">
        <title>Draft genome sequence of the filamentous fungus Phialemoniopsis curvata isolated from diesel fuel.</title>
        <authorList>
            <person name="Varaljay V.A."/>
            <person name="Lyon W.J."/>
            <person name="Crouch A.L."/>
            <person name="Drake C.E."/>
            <person name="Hollomon J.M."/>
            <person name="Nadeau L.J."/>
            <person name="Nunn H.S."/>
            <person name="Stevenson B.S."/>
            <person name="Bojanowski C.L."/>
            <person name="Crookes-Goodson W.J."/>
        </authorList>
    </citation>
    <scope>NUCLEOTIDE SEQUENCE [LARGE SCALE GENOMIC DNA]</scope>
    <source>
        <strain evidence="1 2">D216</strain>
    </source>
</reference>
<sequence>MASKPSWIERKAISQDVLKRIYASDQDMYPVPLSFERLQDWVAQSPELSVCYLDSAADGCDSPGDAVEIGAVIVLPLRKNQWEELLVGKLKEIEVDASIMFGSSDTDELQDVGLHIFHIERFEGCGRAKVQRFAEFVLEDVREVATRYHWNILGYSALTATPAGRRAFGRMSFKPTGYEELFSQATSDSTEMPEMGINMLFKYPEGQGADSLELSQSHHIVFKSAMVVKFGNGGFWDDK</sequence>
<gene>
    <name evidence="1" type="ORF">E0L32_007018</name>
</gene>
<dbReference type="Proteomes" id="UP000319257">
    <property type="component" value="Unassembled WGS sequence"/>
</dbReference>
<dbReference type="RefSeq" id="XP_030994082.1">
    <property type="nucleotide sequence ID" value="XM_031141716.1"/>
</dbReference>
<dbReference type="AlphaFoldDB" id="A0A507B5Q8"/>
<evidence type="ECO:0000313" key="2">
    <source>
        <dbReference type="Proteomes" id="UP000319257"/>
    </source>
</evidence>
<organism evidence="1 2">
    <name type="scientific">Thyridium curvatum</name>
    <dbReference type="NCBI Taxonomy" id="1093900"/>
    <lineage>
        <taxon>Eukaryota</taxon>
        <taxon>Fungi</taxon>
        <taxon>Dikarya</taxon>
        <taxon>Ascomycota</taxon>
        <taxon>Pezizomycotina</taxon>
        <taxon>Sordariomycetes</taxon>
        <taxon>Sordariomycetidae</taxon>
        <taxon>Thyridiales</taxon>
        <taxon>Thyridiaceae</taxon>
        <taxon>Thyridium</taxon>
    </lineage>
</organism>
<proteinExistence type="predicted"/>
<comment type="caution">
    <text evidence="1">The sequence shown here is derived from an EMBL/GenBank/DDBJ whole genome shotgun (WGS) entry which is preliminary data.</text>
</comment>
<dbReference type="GeneID" id="41974465"/>
<dbReference type="InParanoid" id="A0A507B5Q8"/>
<accession>A0A507B5Q8</accession>
<dbReference type="OrthoDB" id="4735138at2759"/>
<protein>
    <submittedName>
        <fullName evidence="1">Uncharacterized protein</fullName>
    </submittedName>
</protein>
<dbReference type="EMBL" id="SKBQ01000041">
    <property type="protein sequence ID" value="TPX12371.1"/>
    <property type="molecule type" value="Genomic_DNA"/>
</dbReference>
<name>A0A507B5Q8_9PEZI</name>
<keyword evidence="2" id="KW-1185">Reference proteome</keyword>
<evidence type="ECO:0000313" key="1">
    <source>
        <dbReference type="EMBL" id="TPX12371.1"/>
    </source>
</evidence>